<dbReference type="PaxDb" id="4097-A0A1S3XYG4"/>
<dbReference type="OMA" id="MHSGARN"/>
<feature type="non-terminal residue" evidence="2">
    <location>
        <position position="157"/>
    </location>
</feature>
<dbReference type="KEGG" id="nta:107770217"/>
<dbReference type="Pfam" id="PF07727">
    <property type="entry name" value="RVT_2"/>
    <property type="match status" value="1"/>
</dbReference>
<accession>A0A1S3XYG4</accession>
<dbReference type="InterPro" id="IPR013103">
    <property type="entry name" value="RVT_2"/>
</dbReference>
<dbReference type="PANTHER" id="PTHR11439">
    <property type="entry name" value="GAG-POL-RELATED RETROTRANSPOSON"/>
    <property type="match status" value="1"/>
</dbReference>
<dbReference type="OrthoDB" id="1303689at2759"/>
<dbReference type="CDD" id="cd09272">
    <property type="entry name" value="RNase_HI_RT_Ty1"/>
    <property type="match status" value="1"/>
</dbReference>
<dbReference type="RefSeq" id="XP_016444981.1">
    <property type="nucleotide sequence ID" value="XM_016589495.1"/>
</dbReference>
<proteinExistence type="predicted"/>
<name>A0A1S3XYG4_TOBAC</name>
<organism evidence="2">
    <name type="scientific">Nicotiana tabacum</name>
    <name type="common">Common tobacco</name>
    <dbReference type="NCBI Taxonomy" id="4097"/>
    <lineage>
        <taxon>Eukaryota</taxon>
        <taxon>Viridiplantae</taxon>
        <taxon>Streptophyta</taxon>
        <taxon>Embryophyta</taxon>
        <taxon>Tracheophyta</taxon>
        <taxon>Spermatophyta</taxon>
        <taxon>Magnoliopsida</taxon>
        <taxon>eudicotyledons</taxon>
        <taxon>Gunneridae</taxon>
        <taxon>Pentapetalae</taxon>
        <taxon>asterids</taxon>
        <taxon>lamiids</taxon>
        <taxon>Solanales</taxon>
        <taxon>Solanaceae</taxon>
        <taxon>Nicotianoideae</taxon>
        <taxon>Nicotianeae</taxon>
        <taxon>Nicotiana</taxon>
    </lineage>
</organism>
<sequence>MLVTGSNLQLIEATKNSLHQAFKIKDLGELKFFLGMEFSRSRKGILINHRKYALEIISDLGLTGAKPTWTPVEPNAKLTIPELDKLTGVEDDMLMNDKGQYQRLIDWASCPSTRKSVSGFIVKYGESLLSWKSKKHNTVSKSSAEAEYRSMASAVSG</sequence>
<protein>
    <submittedName>
        <fullName evidence="2">Uncharacterized mitochondrial protein AtMg00810-like</fullName>
    </submittedName>
</protein>
<dbReference type="STRING" id="4097.A0A1S3XYG4"/>
<gene>
    <name evidence="2" type="primary">LOC107770217</name>
</gene>
<dbReference type="PANTHER" id="PTHR11439:SF499">
    <property type="entry name" value="PPC DOMAIN-CONTAINING PROTEIN"/>
    <property type="match status" value="1"/>
</dbReference>
<dbReference type="AlphaFoldDB" id="A0A1S3XYG4"/>
<reference evidence="2" key="1">
    <citation type="submission" date="2025-08" db="UniProtKB">
        <authorList>
            <consortium name="RefSeq"/>
        </authorList>
    </citation>
    <scope>IDENTIFICATION</scope>
</reference>
<feature type="domain" description="Reverse transcriptase Ty1/copia-type" evidence="1">
    <location>
        <begin position="1"/>
        <end position="73"/>
    </location>
</feature>
<evidence type="ECO:0000313" key="2">
    <source>
        <dbReference type="RefSeq" id="XP_016444981.1"/>
    </source>
</evidence>
<evidence type="ECO:0000259" key="1">
    <source>
        <dbReference type="Pfam" id="PF07727"/>
    </source>
</evidence>